<dbReference type="EMBL" id="JAMRYU010000008">
    <property type="protein sequence ID" value="MDC4240317.1"/>
    <property type="molecule type" value="Genomic_DNA"/>
</dbReference>
<gene>
    <name evidence="1" type="ORF">NE398_09075</name>
</gene>
<proteinExistence type="predicted"/>
<comment type="caution">
    <text evidence="1">The sequence shown here is derived from an EMBL/GenBank/DDBJ whole genome shotgun (WGS) entry which is preliminary data.</text>
</comment>
<dbReference type="AlphaFoldDB" id="A0A9X3XNR3"/>
<evidence type="ECO:0000313" key="1">
    <source>
        <dbReference type="EMBL" id="MDC4240317.1"/>
    </source>
</evidence>
<keyword evidence="2" id="KW-1185">Reference proteome</keyword>
<dbReference type="Proteomes" id="UP001141183">
    <property type="component" value="Unassembled WGS sequence"/>
</dbReference>
<reference evidence="1" key="1">
    <citation type="submission" date="2022-05" db="EMBL/GenBank/DDBJ databases">
        <title>Draft genome sequence of Clostridium tertium strain CP3 isolated from Peru.</title>
        <authorList>
            <person name="Hurtado R."/>
            <person name="Lima L."/>
            <person name="Sousa T."/>
            <person name="Jaiswal A.K."/>
            <person name="Tiwari S."/>
            <person name="Maturrano L."/>
            <person name="Brenig B."/>
            <person name="Azevedo V."/>
        </authorList>
    </citation>
    <scope>NUCLEOTIDE SEQUENCE</scope>
    <source>
        <strain evidence="1">CP3</strain>
    </source>
</reference>
<dbReference type="RefSeq" id="WP_008678661.1">
    <property type="nucleotide sequence ID" value="NZ_CABKOG010000003.1"/>
</dbReference>
<name>A0A9X3XNR3_9CLOT</name>
<sequence>MNYRSNLYNEKEISSNDTIHFTMLIDATLKSGFDSPSHFAYTSKKLTGMSAKNIRKDSVFLKVYNLEIE</sequence>
<evidence type="ECO:0000313" key="2">
    <source>
        <dbReference type="Proteomes" id="UP001141183"/>
    </source>
</evidence>
<accession>A0A9X3XNR3</accession>
<protein>
    <submittedName>
        <fullName evidence="1">Uncharacterized protein</fullName>
    </submittedName>
</protein>
<organism evidence="1 2">
    <name type="scientific">Clostridium tertium</name>
    <dbReference type="NCBI Taxonomy" id="1559"/>
    <lineage>
        <taxon>Bacteria</taxon>
        <taxon>Bacillati</taxon>
        <taxon>Bacillota</taxon>
        <taxon>Clostridia</taxon>
        <taxon>Eubacteriales</taxon>
        <taxon>Clostridiaceae</taxon>
        <taxon>Clostridium</taxon>
    </lineage>
</organism>